<dbReference type="Gene3D" id="2.30.30.290">
    <property type="entry name" value="YopX-like domains"/>
    <property type="match status" value="1"/>
</dbReference>
<organism evidence="2">
    <name type="scientific">termite gut metagenome</name>
    <dbReference type="NCBI Taxonomy" id="433724"/>
    <lineage>
        <taxon>unclassified sequences</taxon>
        <taxon>metagenomes</taxon>
        <taxon>organismal metagenomes</taxon>
    </lineage>
</organism>
<comment type="caution">
    <text evidence="2">The sequence shown here is derived from an EMBL/GenBank/DDBJ whole genome shotgun (WGS) entry which is preliminary data.</text>
</comment>
<evidence type="ECO:0000259" key="1">
    <source>
        <dbReference type="Pfam" id="PF09643"/>
    </source>
</evidence>
<dbReference type="InterPro" id="IPR019096">
    <property type="entry name" value="YopX_protein"/>
</dbReference>
<proteinExistence type="predicted"/>
<feature type="domain" description="YopX protein" evidence="1">
    <location>
        <begin position="29"/>
        <end position="158"/>
    </location>
</feature>
<dbReference type="AlphaFoldDB" id="A0A5J4SBS4"/>
<reference evidence="2" key="1">
    <citation type="submission" date="2019-03" db="EMBL/GenBank/DDBJ databases">
        <title>Single cell metagenomics reveals metabolic interactions within the superorganism composed of flagellate Streblomastix strix and complex community of Bacteroidetes bacteria on its surface.</title>
        <authorList>
            <person name="Treitli S.C."/>
            <person name="Kolisko M."/>
            <person name="Husnik F."/>
            <person name="Keeling P."/>
            <person name="Hampl V."/>
        </authorList>
    </citation>
    <scope>NUCLEOTIDE SEQUENCE</scope>
    <source>
        <strain evidence="2">STM</strain>
    </source>
</reference>
<sequence length="158" mass="18301">MREKGRGGRNTIKSLEDMNREIKFRGRNNWEWYFGSLVLTDDNRNEPFRRTQIKKKLQICFYHAGDWGMGGWQSIVVDPETVGQFTGLKDKNGKKIYEGDIIQFGSQMESKNVVKYIGRNAGFLVKDKFGDWQWLYDVVASTSTEVIGNIHDTPDLIK</sequence>
<name>A0A5J4SBS4_9ZZZZ</name>
<dbReference type="InterPro" id="IPR010024">
    <property type="entry name" value="CHP16711"/>
</dbReference>
<dbReference type="EMBL" id="SNRY01000299">
    <property type="protein sequence ID" value="KAA6342905.1"/>
    <property type="molecule type" value="Genomic_DNA"/>
</dbReference>
<gene>
    <name evidence="2" type="ORF">EZS27_009365</name>
</gene>
<dbReference type="Pfam" id="PF09643">
    <property type="entry name" value="YopX"/>
    <property type="match status" value="1"/>
</dbReference>
<dbReference type="InterPro" id="IPR023385">
    <property type="entry name" value="YopX-like_C"/>
</dbReference>
<evidence type="ECO:0000313" key="2">
    <source>
        <dbReference type="EMBL" id="KAA6342905.1"/>
    </source>
</evidence>
<dbReference type="NCBIfam" id="TIGR01671">
    <property type="entry name" value="phage_TIGR01671"/>
    <property type="match status" value="1"/>
</dbReference>
<protein>
    <recommendedName>
        <fullName evidence="1">YopX protein domain-containing protein</fullName>
    </recommendedName>
</protein>
<dbReference type="SUPFAM" id="SSF159006">
    <property type="entry name" value="YopX-like"/>
    <property type="match status" value="1"/>
</dbReference>
<accession>A0A5J4SBS4</accession>